<dbReference type="Proteomes" id="UP001603857">
    <property type="component" value="Unassembled WGS sequence"/>
</dbReference>
<feature type="compositionally biased region" description="Acidic residues" evidence="1">
    <location>
        <begin position="282"/>
        <end position="302"/>
    </location>
</feature>
<feature type="region of interest" description="Disordered" evidence="1">
    <location>
        <begin position="279"/>
        <end position="306"/>
    </location>
</feature>
<evidence type="ECO:0000313" key="3">
    <source>
        <dbReference type="Proteomes" id="UP001603857"/>
    </source>
</evidence>
<organism evidence="2 3">
    <name type="scientific">Flemingia macrophylla</name>
    <dbReference type="NCBI Taxonomy" id="520843"/>
    <lineage>
        <taxon>Eukaryota</taxon>
        <taxon>Viridiplantae</taxon>
        <taxon>Streptophyta</taxon>
        <taxon>Embryophyta</taxon>
        <taxon>Tracheophyta</taxon>
        <taxon>Spermatophyta</taxon>
        <taxon>Magnoliopsida</taxon>
        <taxon>eudicotyledons</taxon>
        <taxon>Gunneridae</taxon>
        <taxon>Pentapetalae</taxon>
        <taxon>rosids</taxon>
        <taxon>fabids</taxon>
        <taxon>Fabales</taxon>
        <taxon>Fabaceae</taxon>
        <taxon>Papilionoideae</taxon>
        <taxon>50 kb inversion clade</taxon>
        <taxon>NPAAA clade</taxon>
        <taxon>indigoferoid/millettioid clade</taxon>
        <taxon>Phaseoleae</taxon>
        <taxon>Flemingia</taxon>
    </lineage>
</organism>
<evidence type="ECO:0008006" key="4">
    <source>
        <dbReference type="Google" id="ProtNLM"/>
    </source>
</evidence>
<name>A0ABD1NAR3_9FABA</name>
<comment type="caution">
    <text evidence="2">The sequence shown here is derived from an EMBL/GenBank/DDBJ whole genome shotgun (WGS) entry which is preliminary data.</text>
</comment>
<feature type="region of interest" description="Disordered" evidence="1">
    <location>
        <begin position="171"/>
        <end position="242"/>
    </location>
</feature>
<feature type="compositionally biased region" description="Basic and acidic residues" evidence="1">
    <location>
        <begin position="189"/>
        <end position="206"/>
    </location>
</feature>
<proteinExistence type="predicted"/>
<keyword evidence="3" id="KW-1185">Reference proteome</keyword>
<feature type="compositionally biased region" description="Acidic residues" evidence="1">
    <location>
        <begin position="226"/>
        <end position="242"/>
    </location>
</feature>
<accession>A0ABD1NAR3</accession>
<dbReference type="PANTHER" id="PTHR33623:SF5">
    <property type="entry name" value="HISTONE-LYSINE N-METHYLTRANSFERASE SETD1B-LIKE PROTEIN"/>
    <property type="match status" value="1"/>
</dbReference>
<dbReference type="PANTHER" id="PTHR33623">
    <property type="entry name" value="OS04G0572500 PROTEIN"/>
    <property type="match status" value="1"/>
</dbReference>
<dbReference type="EMBL" id="JBGMDY010000002">
    <property type="protein sequence ID" value="KAL2345191.1"/>
    <property type="molecule type" value="Genomic_DNA"/>
</dbReference>
<protein>
    <recommendedName>
        <fullName evidence="4">DUF4378 domain-containing protein</fullName>
    </recommendedName>
</protein>
<evidence type="ECO:0000256" key="1">
    <source>
        <dbReference type="SAM" id="MobiDB-lite"/>
    </source>
</evidence>
<dbReference type="AlphaFoldDB" id="A0ABD1NAR3"/>
<reference evidence="2 3" key="1">
    <citation type="submission" date="2024-08" db="EMBL/GenBank/DDBJ databases">
        <title>Insights into the chromosomal genome structure of Flemingia macrophylla.</title>
        <authorList>
            <person name="Ding Y."/>
            <person name="Zhao Y."/>
            <person name="Bi W."/>
            <person name="Wu M."/>
            <person name="Zhao G."/>
            <person name="Gong Y."/>
            <person name="Li W."/>
            <person name="Zhang P."/>
        </authorList>
    </citation>
    <scope>NUCLEOTIDE SEQUENCE [LARGE SCALE GENOMIC DNA]</scope>
    <source>
        <strain evidence="2">DYQJB</strain>
        <tissue evidence="2">Leaf</tissue>
    </source>
</reference>
<evidence type="ECO:0000313" key="2">
    <source>
        <dbReference type="EMBL" id="KAL2345191.1"/>
    </source>
</evidence>
<sequence length="423" mass="49640">MAQKHLHELLKEDQEPFLLNKYISERRSEMKSRPYPKTSLQVKKRKSNFPGNLCLFSLTDTPDMRKSPLFEPKSPCKFIVPSRTAALLLEAAMRIHKHSSRPKTKAQSFGLLGSLYKRLTHRRKKEIDYKDFSLSNANEDKSLHSSTTAIHFLTNHKHFCESPFRFVLQSNSPSDGHHTPELLSPTRHTTQDKESNEGERVNKFESGEEEEEDKEQCSPVCVLDPLFEDDDEGHGNEEEEENDLECSYAIVQRAKQQLFYKLRRFEKLAGLDPVELEKRMQDEEDYEDETFMEDDADQESGEESYKENDFRELISQALRQSRVHDRPQIPEYFKKLVCDLIMEEERELNSLEDRDLVIRRICKRLELWKEVESNTIDMMIEDDFSREDGGWKKNIEQIRNIAGELELAIFGFLVDEFSEELVC</sequence>
<gene>
    <name evidence="2" type="ORF">Fmac_006476</name>
</gene>